<proteinExistence type="predicted"/>
<dbReference type="RefSeq" id="XP_064768369.1">
    <property type="nucleotide sequence ID" value="XM_064911084.1"/>
</dbReference>
<dbReference type="SUPFAM" id="SSF81383">
    <property type="entry name" value="F-box domain"/>
    <property type="match status" value="1"/>
</dbReference>
<protein>
    <recommendedName>
        <fullName evidence="1">F-box domain-containing protein</fullName>
    </recommendedName>
</protein>
<dbReference type="InterPro" id="IPR001810">
    <property type="entry name" value="F-box_dom"/>
</dbReference>
<dbReference type="Gene3D" id="3.80.10.10">
    <property type="entry name" value="Ribonuclease Inhibitor"/>
    <property type="match status" value="1"/>
</dbReference>
<accession>A0ABR1F695</accession>
<dbReference type="PROSITE" id="PS50181">
    <property type="entry name" value="FBOX"/>
    <property type="match status" value="1"/>
</dbReference>
<dbReference type="GeneID" id="90036596"/>
<reference evidence="2 3" key="1">
    <citation type="submission" date="2024-03" db="EMBL/GenBank/DDBJ databases">
        <title>Genome-scale model development and genomic sequencing of the oleaginous clade Lipomyces.</title>
        <authorList>
            <consortium name="Lawrence Berkeley National Laboratory"/>
            <person name="Czajka J.J."/>
            <person name="Han Y."/>
            <person name="Kim J."/>
            <person name="Mondo S.J."/>
            <person name="Hofstad B.A."/>
            <person name="Robles A."/>
            <person name="Haridas S."/>
            <person name="Riley R."/>
            <person name="LaButti K."/>
            <person name="Pangilinan J."/>
            <person name="Andreopoulos W."/>
            <person name="Lipzen A."/>
            <person name="Yan J."/>
            <person name="Wang M."/>
            <person name="Ng V."/>
            <person name="Grigoriev I.V."/>
            <person name="Spatafora J.W."/>
            <person name="Magnuson J.K."/>
            <person name="Baker S.E."/>
            <person name="Pomraning K.R."/>
        </authorList>
    </citation>
    <scope>NUCLEOTIDE SEQUENCE [LARGE SCALE GENOMIC DNA]</scope>
    <source>
        <strain evidence="2 3">Phaff 52-87</strain>
    </source>
</reference>
<evidence type="ECO:0000313" key="2">
    <source>
        <dbReference type="EMBL" id="KAK7205336.1"/>
    </source>
</evidence>
<dbReference type="Pfam" id="PF12937">
    <property type="entry name" value="F-box-like"/>
    <property type="match status" value="1"/>
</dbReference>
<evidence type="ECO:0000259" key="1">
    <source>
        <dbReference type="PROSITE" id="PS50181"/>
    </source>
</evidence>
<name>A0ABR1F695_9ASCO</name>
<dbReference type="InterPro" id="IPR036047">
    <property type="entry name" value="F-box-like_dom_sf"/>
</dbReference>
<keyword evidence="3" id="KW-1185">Reference proteome</keyword>
<comment type="caution">
    <text evidence="2">The sequence shown here is derived from an EMBL/GenBank/DDBJ whole genome shotgun (WGS) entry which is preliminary data.</text>
</comment>
<gene>
    <name evidence="2" type="ORF">BZA70DRAFT_267183</name>
</gene>
<sequence>METTVKSVPETADGKSSRLQDLPHEVLFLILSYLPQSTWVVLQNSSPFWRTYIHNNPAFWRNLEYVTTAKAAGAVPMAFGAKNKDVQYVEDNTPELVRLRIEVHFSAQFSYAGANNRAPVILFSLPRFLSLYGAAKKNDGIKVSPERAMMLRSALIAKPILEPQFKIKTNTHWPHITLRLNRWDPAVWGPGDHEGRDDRQSAWELLGFAEKLDMSLETMEPFLCRLVDKMSITLKSTSLRFFAQSGSQVTIENKQLQFGHQFFNLKKLSINGPSRDAPGFRHEISQNTLAQVLNAMPKLEELVLCDFYVTSDKESGQGKREKKLSLLKLKSLDISGSKFASGFPSLSSKCKSINLSRSPHTAYVLGGANRGARTLQRADDLDLSETATLTDTMLLEYLCDPDNEPKSIMNRHLALSNCPKLEFSPEMINRITRHYMVLDLSGNKAVTDAVLSKVLKGAEVIQVPGGRMIDVRRTSVTERAYKRAMKQPANVFLLW</sequence>
<organism evidence="2 3">
    <name type="scientific">Myxozyma melibiosi</name>
    <dbReference type="NCBI Taxonomy" id="54550"/>
    <lineage>
        <taxon>Eukaryota</taxon>
        <taxon>Fungi</taxon>
        <taxon>Dikarya</taxon>
        <taxon>Ascomycota</taxon>
        <taxon>Saccharomycotina</taxon>
        <taxon>Lipomycetes</taxon>
        <taxon>Lipomycetales</taxon>
        <taxon>Lipomycetaceae</taxon>
        <taxon>Myxozyma</taxon>
    </lineage>
</organism>
<dbReference type="InterPro" id="IPR032675">
    <property type="entry name" value="LRR_dom_sf"/>
</dbReference>
<dbReference type="Proteomes" id="UP001498771">
    <property type="component" value="Unassembled WGS sequence"/>
</dbReference>
<dbReference type="SUPFAM" id="SSF52047">
    <property type="entry name" value="RNI-like"/>
    <property type="match status" value="1"/>
</dbReference>
<evidence type="ECO:0000313" key="3">
    <source>
        <dbReference type="Proteomes" id="UP001498771"/>
    </source>
</evidence>
<dbReference type="EMBL" id="JBBJBU010000005">
    <property type="protein sequence ID" value="KAK7205336.1"/>
    <property type="molecule type" value="Genomic_DNA"/>
</dbReference>
<feature type="domain" description="F-box" evidence="1">
    <location>
        <begin position="16"/>
        <end position="63"/>
    </location>
</feature>
<dbReference type="Gene3D" id="1.20.1280.50">
    <property type="match status" value="1"/>
</dbReference>